<gene>
    <name evidence="2" type="ORF">NOO_LOCUS578</name>
</gene>
<feature type="transmembrane region" description="Helical" evidence="1">
    <location>
        <begin position="324"/>
        <end position="344"/>
    </location>
</feature>
<dbReference type="OrthoDB" id="5836215at2759"/>
<keyword evidence="3" id="KW-1185">Reference proteome</keyword>
<dbReference type="EMBL" id="UYRW01000057">
    <property type="protein sequence ID" value="VDK62419.1"/>
    <property type="molecule type" value="Genomic_DNA"/>
</dbReference>
<feature type="transmembrane region" description="Helical" evidence="1">
    <location>
        <begin position="208"/>
        <end position="228"/>
    </location>
</feature>
<keyword evidence="1" id="KW-0472">Membrane</keyword>
<feature type="transmembrane region" description="Helical" evidence="1">
    <location>
        <begin position="146"/>
        <end position="172"/>
    </location>
</feature>
<accession>A0A182DY37</accession>
<sequence>MIDLSNANDTQKLIMIGVSKEREQVQTSKLLMRRSSNKLSLWQEMLRLQQNIDSTNIKNTKTIEMEVAYRYVEQIETTVETMRRRCLAIYDGIISLGQKAVRITEKLREYAEPIVYEISDSVQTAVQDLSSLDASDREFRNNLLELYLSCSVLSIGISAGEISGALVLGMLYRKIFDWWWELLLIILLPCHVYLTFRKNAALDETERRVNLFGLGLAIGSCSGHMMGYRLISTLPSVNFIQPLILALMVDPELSPSTVYSQRQNLLAASTGAGVVVATVLGMIHGLSFCIILSIAIQAAFLATHFQVVLYTMKNKSYGVGEAQLCYVLGSIITQIPLAVVFGTSNIGSVN</sequence>
<evidence type="ECO:0000256" key="1">
    <source>
        <dbReference type="SAM" id="Phobius"/>
    </source>
</evidence>
<feature type="transmembrane region" description="Helical" evidence="1">
    <location>
        <begin position="178"/>
        <end position="196"/>
    </location>
</feature>
<protein>
    <submittedName>
        <fullName evidence="4">Transmembrane protein</fullName>
    </submittedName>
</protein>
<proteinExistence type="predicted"/>
<name>A0A182DY37_ONCOC</name>
<evidence type="ECO:0000313" key="2">
    <source>
        <dbReference type="EMBL" id="VDK62419.1"/>
    </source>
</evidence>
<feature type="transmembrane region" description="Helical" evidence="1">
    <location>
        <begin position="265"/>
        <end position="284"/>
    </location>
</feature>
<dbReference type="Proteomes" id="UP000271087">
    <property type="component" value="Unassembled WGS sequence"/>
</dbReference>
<reference evidence="4" key="1">
    <citation type="submission" date="2016-06" db="UniProtKB">
        <authorList>
            <consortium name="WormBaseParasite"/>
        </authorList>
    </citation>
    <scope>IDENTIFICATION</scope>
</reference>
<dbReference type="AlphaFoldDB" id="A0A182DY37"/>
<reference evidence="2 3" key="2">
    <citation type="submission" date="2018-08" db="EMBL/GenBank/DDBJ databases">
        <authorList>
            <person name="Laetsch R D."/>
            <person name="Stevens L."/>
            <person name="Kumar S."/>
            <person name="Blaxter L. M."/>
        </authorList>
    </citation>
    <scope>NUCLEOTIDE SEQUENCE [LARGE SCALE GENOMIC DNA]</scope>
</reference>
<keyword evidence="1" id="KW-1133">Transmembrane helix</keyword>
<evidence type="ECO:0000313" key="4">
    <source>
        <dbReference type="WBParaSite" id="nOo.2.0.1.t00578-RA"/>
    </source>
</evidence>
<keyword evidence="1" id="KW-0812">Transmembrane</keyword>
<feature type="transmembrane region" description="Helical" evidence="1">
    <location>
        <begin position="290"/>
        <end position="312"/>
    </location>
</feature>
<dbReference type="WBParaSite" id="nOo.2.0.1.t00578-RA">
    <property type="protein sequence ID" value="nOo.2.0.1.t00578-RA"/>
    <property type="gene ID" value="nOo.2.0.1.g00578"/>
</dbReference>
<evidence type="ECO:0000313" key="3">
    <source>
        <dbReference type="Proteomes" id="UP000271087"/>
    </source>
</evidence>
<organism evidence="4">
    <name type="scientific">Onchocerca ochengi</name>
    <name type="common">Filarial nematode worm</name>
    <dbReference type="NCBI Taxonomy" id="42157"/>
    <lineage>
        <taxon>Eukaryota</taxon>
        <taxon>Metazoa</taxon>
        <taxon>Ecdysozoa</taxon>
        <taxon>Nematoda</taxon>
        <taxon>Chromadorea</taxon>
        <taxon>Rhabditida</taxon>
        <taxon>Spirurina</taxon>
        <taxon>Spiruromorpha</taxon>
        <taxon>Filarioidea</taxon>
        <taxon>Onchocercidae</taxon>
        <taxon>Onchocerca</taxon>
    </lineage>
</organism>